<accession>A0ABP1RUR8</accession>
<evidence type="ECO:0000256" key="1">
    <source>
        <dbReference type="SAM" id="MobiDB-lite"/>
    </source>
</evidence>
<evidence type="ECO:0000313" key="2">
    <source>
        <dbReference type="EMBL" id="CAL8136003.1"/>
    </source>
</evidence>
<feature type="region of interest" description="Disordered" evidence="1">
    <location>
        <begin position="293"/>
        <end position="328"/>
    </location>
</feature>
<proteinExistence type="predicted"/>
<sequence>MSKTERGKLVQPIPLSSILDPSHQTPFSKLAQFQFDLDLSKVHMHHPEVQRPSLWRKMQTTLINAMSNLVVISQPVFSTSIGKSTANSATTMSLVHWKPTKSCELLEMINLTDSSESSSSSLSPPKHDNNYHYYHPQSLYHSVRSGLECLRYFATHPLQEEKVKDGHICKQNISSFDYTDYADYSREVSLTPNSGCLGAVFFPAAFPFFIATEQFYQQSSWSSATSQVPAPNLFSLAMSGFLLPSPPYLNLFYENSCPFSPIHKFKGSIPSHEPPGLMDAAKSEFEMIVHATSHQTTQESGKGPGSPVKSDTSANMASSSASPKATGMGEGMGCIRVANWRGRNNNDDDRPFQSVSVCSSSTSKGGTVTFCSSATVTSSSPRAVAIGCPRSAPRRIRTESESSVDSFVEFSASVESTDSFCIVFESAGTCIDEEYLLEFERDDDQWEDEDDEDDSEDEEDHIFDYACEADAEIFQADIDDGNECIVLPERQHDQTDSASCGTKKHKAKSVSFDEEKLVSVIEFEDNAESRRARETYWEVFARDRARFQDRILRTGDIIEPILSVSHRARVYSSRLAEPHN</sequence>
<feature type="compositionally biased region" description="Polar residues" evidence="1">
    <location>
        <begin position="309"/>
        <end position="323"/>
    </location>
</feature>
<organism evidence="2 3">
    <name type="scientific">Orchesella dallaii</name>
    <dbReference type="NCBI Taxonomy" id="48710"/>
    <lineage>
        <taxon>Eukaryota</taxon>
        <taxon>Metazoa</taxon>
        <taxon>Ecdysozoa</taxon>
        <taxon>Arthropoda</taxon>
        <taxon>Hexapoda</taxon>
        <taxon>Collembola</taxon>
        <taxon>Entomobryomorpha</taxon>
        <taxon>Entomobryoidea</taxon>
        <taxon>Orchesellidae</taxon>
        <taxon>Orchesellinae</taxon>
        <taxon>Orchesella</taxon>
    </lineage>
</organism>
<protein>
    <submittedName>
        <fullName evidence="2">Uncharacterized protein</fullName>
    </submittedName>
</protein>
<keyword evidence="3" id="KW-1185">Reference proteome</keyword>
<evidence type="ECO:0000313" key="3">
    <source>
        <dbReference type="Proteomes" id="UP001642540"/>
    </source>
</evidence>
<dbReference type="EMBL" id="CAXLJM020000110">
    <property type="protein sequence ID" value="CAL8136003.1"/>
    <property type="molecule type" value="Genomic_DNA"/>
</dbReference>
<dbReference type="PANTHER" id="PTHR16489">
    <property type="entry name" value="GH11727P"/>
    <property type="match status" value="1"/>
</dbReference>
<dbReference type="InterPro" id="IPR051254">
    <property type="entry name" value="PPP1R15"/>
</dbReference>
<dbReference type="Proteomes" id="UP001642540">
    <property type="component" value="Unassembled WGS sequence"/>
</dbReference>
<dbReference type="PANTHER" id="PTHR16489:SF12">
    <property type="entry name" value="GH11727P"/>
    <property type="match status" value="1"/>
</dbReference>
<comment type="caution">
    <text evidence="2">The sequence shown here is derived from an EMBL/GenBank/DDBJ whole genome shotgun (WGS) entry which is preliminary data.</text>
</comment>
<reference evidence="2 3" key="1">
    <citation type="submission" date="2024-08" db="EMBL/GenBank/DDBJ databases">
        <authorList>
            <person name="Cucini C."/>
            <person name="Frati F."/>
        </authorList>
    </citation>
    <scope>NUCLEOTIDE SEQUENCE [LARGE SCALE GENOMIC DNA]</scope>
</reference>
<gene>
    <name evidence="2" type="ORF">ODALV1_LOCUS26240</name>
</gene>
<name>A0ABP1RUR8_9HEXA</name>